<evidence type="ECO:0000313" key="3">
    <source>
        <dbReference type="Proteomes" id="UP000612055"/>
    </source>
</evidence>
<feature type="compositionally biased region" description="Basic and acidic residues" evidence="1">
    <location>
        <begin position="149"/>
        <end position="160"/>
    </location>
</feature>
<organism evidence="2 3">
    <name type="scientific">Edaphochlamys debaryana</name>
    <dbReference type="NCBI Taxonomy" id="47281"/>
    <lineage>
        <taxon>Eukaryota</taxon>
        <taxon>Viridiplantae</taxon>
        <taxon>Chlorophyta</taxon>
        <taxon>core chlorophytes</taxon>
        <taxon>Chlorophyceae</taxon>
        <taxon>CS clade</taxon>
        <taxon>Chlamydomonadales</taxon>
        <taxon>Chlamydomonadales incertae sedis</taxon>
        <taxon>Edaphochlamys</taxon>
    </lineage>
</organism>
<proteinExistence type="predicted"/>
<feature type="region of interest" description="Disordered" evidence="1">
    <location>
        <begin position="93"/>
        <end position="196"/>
    </location>
</feature>
<evidence type="ECO:0000256" key="1">
    <source>
        <dbReference type="SAM" id="MobiDB-lite"/>
    </source>
</evidence>
<gene>
    <name evidence="2" type="ORF">HYH03_004740</name>
</gene>
<feature type="compositionally biased region" description="Low complexity" evidence="1">
    <location>
        <begin position="169"/>
        <end position="181"/>
    </location>
</feature>
<protein>
    <submittedName>
        <fullName evidence="2">Uncharacterized protein</fullName>
    </submittedName>
</protein>
<dbReference type="AlphaFoldDB" id="A0A835YE67"/>
<accession>A0A835YE67</accession>
<feature type="compositionally biased region" description="Low complexity" evidence="1">
    <location>
        <begin position="14"/>
        <end position="33"/>
    </location>
</feature>
<reference evidence="2" key="1">
    <citation type="journal article" date="2020" name="bioRxiv">
        <title>Comparative genomics of Chlamydomonas.</title>
        <authorList>
            <person name="Craig R.J."/>
            <person name="Hasan A.R."/>
            <person name="Ness R.W."/>
            <person name="Keightley P.D."/>
        </authorList>
    </citation>
    <scope>NUCLEOTIDE SEQUENCE</scope>
    <source>
        <strain evidence="2">CCAP 11/70</strain>
    </source>
</reference>
<feature type="compositionally biased region" description="Gly residues" evidence="1">
    <location>
        <begin position="97"/>
        <end position="109"/>
    </location>
</feature>
<keyword evidence="3" id="KW-1185">Reference proteome</keyword>
<evidence type="ECO:0000313" key="2">
    <source>
        <dbReference type="EMBL" id="KAG2497150.1"/>
    </source>
</evidence>
<sequence>MGALLRDGGGGSDLGRLPMLAAQPQGSGAASAGRLRDPPGLGGAPGAGAGGVRSAGALEALAPSLPTSRVAPPPARTEALLGALLRSELGGRQELGAGVGPSGPWGQNGGNLEEALLQALLGRELGPGGPSEAGSGLPSTPPPQAQQRRTLDHHPTRDEDSAAAVTGSAQPALAPGTAAAPRPAPPAPAPPPSAEAAQAELISGLLGSSHLHLPAGAVLDALVPATRDLLD</sequence>
<dbReference type="Proteomes" id="UP000612055">
    <property type="component" value="Unassembled WGS sequence"/>
</dbReference>
<feature type="region of interest" description="Disordered" evidence="1">
    <location>
        <begin position="1"/>
        <end position="52"/>
    </location>
</feature>
<feature type="compositionally biased region" description="Gly residues" evidence="1">
    <location>
        <begin position="40"/>
        <end position="52"/>
    </location>
</feature>
<feature type="compositionally biased region" description="Pro residues" evidence="1">
    <location>
        <begin position="182"/>
        <end position="193"/>
    </location>
</feature>
<name>A0A835YE67_9CHLO</name>
<dbReference type="EMBL" id="JAEHOE010000015">
    <property type="protein sequence ID" value="KAG2497150.1"/>
    <property type="molecule type" value="Genomic_DNA"/>
</dbReference>
<comment type="caution">
    <text evidence="2">The sequence shown here is derived from an EMBL/GenBank/DDBJ whole genome shotgun (WGS) entry which is preliminary data.</text>
</comment>